<keyword evidence="1" id="KW-0677">Repeat</keyword>
<dbReference type="Pfam" id="PF13499">
    <property type="entry name" value="EF-hand_7"/>
    <property type="match status" value="2"/>
</dbReference>
<dbReference type="CDD" id="cd00051">
    <property type="entry name" value="EFh"/>
    <property type="match status" value="2"/>
</dbReference>
<proteinExistence type="predicted"/>
<gene>
    <name evidence="5" type="ORF">DUNSADRAFT_7712</name>
</gene>
<evidence type="ECO:0000256" key="2">
    <source>
        <dbReference type="ARBA" id="ARBA00022837"/>
    </source>
</evidence>
<dbReference type="InterPro" id="IPR011992">
    <property type="entry name" value="EF-hand-dom_pair"/>
</dbReference>
<accession>A0ABQ7GL17</accession>
<feature type="domain" description="EF-hand" evidence="4">
    <location>
        <begin position="25"/>
        <end position="60"/>
    </location>
</feature>
<sequence>MSYRKTVVSARRDQKKGRVGGLTEEQKQEIREAFDLFDTDGSGTIDAKELKVAMRALGFEPKKEEIKKMIADIDKDGSGTIDFEEFLQMMTSKMGERDSREEIIKAFKLFDDDNTGFITLKNLKRVAKELGENLTDEELQVRVHMQGMDEGAIQSCAACAQVKAFVSTFLDKAQLKLRSSLLMNP</sequence>
<keyword evidence="2" id="KW-0106">Calcium</keyword>
<dbReference type="InterPro" id="IPR002048">
    <property type="entry name" value="EF_hand_dom"/>
</dbReference>
<dbReference type="Gene3D" id="1.10.238.10">
    <property type="entry name" value="EF-hand"/>
    <property type="match status" value="2"/>
</dbReference>
<protein>
    <recommendedName>
        <fullName evidence="4">EF-hand domain-containing protein</fullName>
    </recommendedName>
</protein>
<reference evidence="5" key="1">
    <citation type="submission" date="2017-08" db="EMBL/GenBank/DDBJ databases">
        <authorList>
            <person name="Polle J.E."/>
            <person name="Barry K."/>
            <person name="Cushman J."/>
            <person name="Schmutz J."/>
            <person name="Tran D."/>
            <person name="Hathwaick L.T."/>
            <person name="Yim W.C."/>
            <person name="Jenkins J."/>
            <person name="Mckie-Krisberg Z.M."/>
            <person name="Prochnik S."/>
            <person name="Lindquist E."/>
            <person name="Dockter R.B."/>
            <person name="Adam C."/>
            <person name="Molina H."/>
            <person name="Bunkerborg J."/>
            <person name="Jin E."/>
            <person name="Buchheim M."/>
            <person name="Magnuson J."/>
        </authorList>
    </citation>
    <scope>NUCLEOTIDE SEQUENCE</scope>
    <source>
        <strain evidence="5">CCAP 19/18</strain>
    </source>
</reference>
<feature type="domain" description="EF-hand" evidence="4">
    <location>
        <begin position="98"/>
        <end position="133"/>
    </location>
</feature>
<evidence type="ECO:0000256" key="3">
    <source>
        <dbReference type="SAM" id="MobiDB-lite"/>
    </source>
</evidence>
<comment type="caution">
    <text evidence="5">The sequence shown here is derived from an EMBL/GenBank/DDBJ whole genome shotgun (WGS) entry which is preliminary data.</text>
</comment>
<evidence type="ECO:0000313" key="6">
    <source>
        <dbReference type="Proteomes" id="UP000815325"/>
    </source>
</evidence>
<dbReference type="SMART" id="SM00054">
    <property type="entry name" value="EFh"/>
    <property type="match status" value="3"/>
</dbReference>
<evidence type="ECO:0000256" key="1">
    <source>
        <dbReference type="ARBA" id="ARBA00022737"/>
    </source>
</evidence>
<name>A0ABQ7GL17_DUNSA</name>
<dbReference type="InterPro" id="IPR050145">
    <property type="entry name" value="Centrin_CML-like"/>
</dbReference>
<evidence type="ECO:0000259" key="4">
    <source>
        <dbReference type="PROSITE" id="PS50222"/>
    </source>
</evidence>
<dbReference type="PROSITE" id="PS50222">
    <property type="entry name" value="EF_HAND_2"/>
    <property type="match status" value="3"/>
</dbReference>
<dbReference type="PROSITE" id="PS00018">
    <property type="entry name" value="EF_HAND_1"/>
    <property type="match status" value="2"/>
</dbReference>
<dbReference type="SUPFAM" id="SSF47473">
    <property type="entry name" value="EF-hand"/>
    <property type="match status" value="1"/>
</dbReference>
<feature type="region of interest" description="Disordered" evidence="3">
    <location>
        <begin position="1"/>
        <end position="23"/>
    </location>
</feature>
<evidence type="ECO:0000313" key="5">
    <source>
        <dbReference type="EMBL" id="KAF5835223.1"/>
    </source>
</evidence>
<organism evidence="5 6">
    <name type="scientific">Dunaliella salina</name>
    <name type="common">Green alga</name>
    <name type="synonym">Protococcus salinus</name>
    <dbReference type="NCBI Taxonomy" id="3046"/>
    <lineage>
        <taxon>Eukaryota</taxon>
        <taxon>Viridiplantae</taxon>
        <taxon>Chlorophyta</taxon>
        <taxon>core chlorophytes</taxon>
        <taxon>Chlorophyceae</taxon>
        <taxon>CS clade</taxon>
        <taxon>Chlamydomonadales</taxon>
        <taxon>Dunaliellaceae</taxon>
        <taxon>Dunaliella</taxon>
    </lineage>
</organism>
<dbReference type="EMBL" id="MU069716">
    <property type="protein sequence ID" value="KAF5835223.1"/>
    <property type="molecule type" value="Genomic_DNA"/>
</dbReference>
<dbReference type="Proteomes" id="UP000815325">
    <property type="component" value="Unassembled WGS sequence"/>
</dbReference>
<dbReference type="PANTHER" id="PTHR23050">
    <property type="entry name" value="CALCIUM BINDING PROTEIN"/>
    <property type="match status" value="1"/>
</dbReference>
<feature type="domain" description="EF-hand" evidence="4">
    <location>
        <begin position="61"/>
        <end position="96"/>
    </location>
</feature>
<keyword evidence="6" id="KW-1185">Reference proteome</keyword>
<dbReference type="InterPro" id="IPR018247">
    <property type="entry name" value="EF_Hand_1_Ca_BS"/>
</dbReference>